<protein>
    <submittedName>
        <fullName evidence="1">Uncharacterized protein</fullName>
    </submittedName>
</protein>
<dbReference type="KEGG" id="nia:A8C56_14675"/>
<dbReference type="STRING" id="1176587.A8C56_14675"/>
<proteinExistence type="predicted"/>
<keyword evidence="2" id="KW-1185">Reference proteome</keyword>
<dbReference type="Proteomes" id="UP000077667">
    <property type="component" value="Chromosome"/>
</dbReference>
<dbReference type="AlphaFoldDB" id="A0A1A9I302"/>
<sequence>MLTRVLLALCYYLIPIKFSKKIISTMKKVFLLMAVATLLFSCSKKDGNAASGENGFYMKGTFDGKEMDCGNYLAGHLNHINNGNGTTSVQLILDGRWYNTPSPSPSDIGGYELVINNFPEKTGTYLMAPSGQYVYESHGLLWISMDEASENTNIYGTVGDGIRGKTFIESFIDNIVAGTFEFKGKNNNSGTKSVTKGSFRMKYDINNI</sequence>
<evidence type="ECO:0000313" key="1">
    <source>
        <dbReference type="EMBL" id="ANH82048.1"/>
    </source>
</evidence>
<reference evidence="1 2" key="1">
    <citation type="submission" date="2016-05" db="EMBL/GenBank/DDBJ databases">
        <title>Niabella ginsenosidivorans BS26 whole genome sequencing.</title>
        <authorList>
            <person name="Im W.T."/>
            <person name="Siddiqi M.Z."/>
        </authorList>
    </citation>
    <scope>NUCLEOTIDE SEQUENCE [LARGE SCALE GENOMIC DNA]</scope>
    <source>
        <strain evidence="1 2">BS26</strain>
    </source>
</reference>
<gene>
    <name evidence="1" type="ORF">A8C56_14675</name>
</gene>
<name>A0A1A9I302_9BACT</name>
<organism evidence="1 2">
    <name type="scientific">Niabella ginsenosidivorans</name>
    <dbReference type="NCBI Taxonomy" id="1176587"/>
    <lineage>
        <taxon>Bacteria</taxon>
        <taxon>Pseudomonadati</taxon>
        <taxon>Bacteroidota</taxon>
        <taxon>Chitinophagia</taxon>
        <taxon>Chitinophagales</taxon>
        <taxon>Chitinophagaceae</taxon>
        <taxon>Niabella</taxon>
    </lineage>
</organism>
<evidence type="ECO:0000313" key="2">
    <source>
        <dbReference type="Proteomes" id="UP000077667"/>
    </source>
</evidence>
<accession>A0A1A9I302</accession>
<dbReference type="EMBL" id="CP015772">
    <property type="protein sequence ID" value="ANH82048.1"/>
    <property type="molecule type" value="Genomic_DNA"/>
</dbReference>